<evidence type="ECO:0000256" key="4">
    <source>
        <dbReference type="ARBA" id="ARBA00022695"/>
    </source>
</evidence>
<dbReference type="Proteomes" id="UP000231279">
    <property type="component" value="Unassembled WGS sequence"/>
</dbReference>
<evidence type="ECO:0000256" key="13">
    <source>
        <dbReference type="RuleBase" id="RU000442"/>
    </source>
</evidence>
<dbReference type="GO" id="GO:0042276">
    <property type="term" value="P:error-prone translesion synthesis"/>
    <property type="evidence" value="ECO:0007669"/>
    <property type="project" value="TreeGrafter"/>
</dbReference>
<keyword evidence="13" id="KW-0238">DNA-binding</keyword>
<dbReference type="EC" id="2.7.7.7" evidence="13"/>
<keyword evidence="18" id="KW-1185">Reference proteome</keyword>
<evidence type="ECO:0000313" key="17">
    <source>
        <dbReference type="EMBL" id="PIM97276.1"/>
    </source>
</evidence>
<feature type="domain" description="DNA-directed DNA polymerase family B exonuclease" evidence="16">
    <location>
        <begin position="683"/>
        <end position="861"/>
    </location>
</feature>
<keyword evidence="7" id="KW-0862">Zinc</keyword>
<feature type="region of interest" description="Disordered" evidence="14">
    <location>
        <begin position="1"/>
        <end position="25"/>
    </location>
</feature>
<evidence type="ECO:0000256" key="10">
    <source>
        <dbReference type="ARBA" id="ARBA00023014"/>
    </source>
</evidence>
<evidence type="ECO:0000256" key="5">
    <source>
        <dbReference type="ARBA" id="ARBA00022723"/>
    </source>
</evidence>
<dbReference type="PRINTS" id="PR00106">
    <property type="entry name" value="DNAPOLB"/>
</dbReference>
<proteinExistence type="inferred from homology"/>
<dbReference type="SUPFAM" id="SSF56672">
    <property type="entry name" value="DNA/RNA polymerases"/>
    <property type="match status" value="1"/>
</dbReference>
<dbReference type="PROSITE" id="PS00116">
    <property type="entry name" value="DNA_POLYMERASE_B"/>
    <property type="match status" value="1"/>
</dbReference>
<evidence type="ECO:0000256" key="12">
    <source>
        <dbReference type="ARBA" id="ARBA00049244"/>
    </source>
</evidence>
<keyword evidence="11" id="KW-0234">DNA repair</keyword>
<evidence type="ECO:0000256" key="7">
    <source>
        <dbReference type="ARBA" id="ARBA00022833"/>
    </source>
</evidence>
<evidence type="ECO:0000256" key="3">
    <source>
        <dbReference type="ARBA" id="ARBA00022679"/>
    </source>
</evidence>
<accession>A0A2G9FW29</accession>
<dbReference type="GO" id="GO:0000724">
    <property type="term" value="P:double-strand break repair via homologous recombination"/>
    <property type="evidence" value="ECO:0007669"/>
    <property type="project" value="TreeGrafter"/>
</dbReference>
<comment type="similarity">
    <text evidence="2 13">Belongs to the DNA polymerase type-B family.</text>
</comment>
<keyword evidence="8 13" id="KW-0239">DNA-directed DNA polymerase</keyword>
<dbReference type="InterPro" id="IPR042087">
    <property type="entry name" value="DNA_pol_B_thumb"/>
</dbReference>
<dbReference type="Gene3D" id="1.10.132.60">
    <property type="entry name" value="DNA polymerase family B, C-terminal domain"/>
    <property type="match status" value="1"/>
</dbReference>
<dbReference type="FunFam" id="1.10.287.690:FF:000002">
    <property type="entry name" value="DNA polymerase zeta"/>
    <property type="match status" value="1"/>
</dbReference>
<dbReference type="SUPFAM" id="SSF53098">
    <property type="entry name" value="Ribonuclease H-like"/>
    <property type="match status" value="1"/>
</dbReference>
<name>A0A2G9FW29_9LAMI</name>
<feature type="region of interest" description="Disordered" evidence="14">
    <location>
        <begin position="577"/>
        <end position="630"/>
    </location>
</feature>
<dbReference type="Gene3D" id="3.90.1600.10">
    <property type="entry name" value="Palm domain of DNA polymerase"/>
    <property type="match status" value="1"/>
</dbReference>
<evidence type="ECO:0000256" key="2">
    <source>
        <dbReference type="ARBA" id="ARBA00005755"/>
    </source>
</evidence>
<keyword evidence="10" id="KW-0411">Iron-sulfur</keyword>
<dbReference type="SMART" id="SM00486">
    <property type="entry name" value="POLBc"/>
    <property type="match status" value="1"/>
</dbReference>
<feature type="region of interest" description="Disordered" evidence="14">
    <location>
        <begin position="643"/>
        <end position="662"/>
    </location>
</feature>
<dbReference type="InterPro" id="IPR030559">
    <property type="entry name" value="PolZ_Rev3"/>
</dbReference>
<dbReference type="PANTHER" id="PTHR45812">
    <property type="entry name" value="DNA POLYMERASE ZETA CATALYTIC SUBUNIT"/>
    <property type="match status" value="1"/>
</dbReference>
<dbReference type="InterPro" id="IPR006134">
    <property type="entry name" value="DNA-dir_DNA_pol_B_multi_dom"/>
</dbReference>
<dbReference type="OrthoDB" id="2414538at2759"/>
<keyword evidence="4 13" id="KW-0548">Nucleotidyltransferase</keyword>
<dbReference type="CDD" id="cd05778">
    <property type="entry name" value="DNA_polB_zeta_exo"/>
    <property type="match status" value="1"/>
</dbReference>
<keyword evidence="9" id="KW-0408">Iron</keyword>
<reference evidence="18" key="1">
    <citation type="journal article" date="2018" name="Gigascience">
        <title>Genome assembly of the Pink Ipe (Handroanthus impetiginosus, Bignoniaceae), a highly valued, ecologically keystone Neotropical timber forest tree.</title>
        <authorList>
            <person name="Silva-Junior O.B."/>
            <person name="Grattapaglia D."/>
            <person name="Novaes E."/>
            <person name="Collevatti R.G."/>
        </authorList>
    </citation>
    <scope>NUCLEOTIDE SEQUENCE [LARGE SCALE GENOMIC DNA]</scope>
    <source>
        <strain evidence="18">cv. UFG-1</strain>
    </source>
</reference>
<feature type="compositionally biased region" description="Polar residues" evidence="14">
    <location>
        <begin position="612"/>
        <end position="630"/>
    </location>
</feature>
<comment type="caution">
    <text evidence="17">The sequence shown here is derived from an EMBL/GenBank/DDBJ whole genome shotgun (WGS) entry which is preliminary data.</text>
</comment>
<comment type="catalytic activity">
    <reaction evidence="12 13">
        <text>DNA(n) + a 2'-deoxyribonucleoside 5'-triphosphate = DNA(n+1) + diphosphate</text>
        <dbReference type="Rhea" id="RHEA:22508"/>
        <dbReference type="Rhea" id="RHEA-COMP:17339"/>
        <dbReference type="Rhea" id="RHEA-COMP:17340"/>
        <dbReference type="ChEBI" id="CHEBI:33019"/>
        <dbReference type="ChEBI" id="CHEBI:61560"/>
        <dbReference type="ChEBI" id="CHEBI:173112"/>
        <dbReference type="EC" id="2.7.7.7"/>
    </reaction>
</comment>
<evidence type="ECO:0000256" key="6">
    <source>
        <dbReference type="ARBA" id="ARBA00022763"/>
    </source>
</evidence>
<keyword evidence="3 13" id="KW-0808">Transferase</keyword>
<dbReference type="GO" id="GO:0046872">
    <property type="term" value="F:metal ion binding"/>
    <property type="evidence" value="ECO:0007669"/>
    <property type="project" value="UniProtKB-KW"/>
</dbReference>
<keyword evidence="6" id="KW-0227">DNA damage</keyword>
<dbReference type="InterPro" id="IPR023211">
    <property type="entry name" value="DNA_pol_palm_dom_sf"/>
</dbReference>
<dbReference type="EMBL" id="NKXS01010321">
    <property type="protein sequence ID" value="PIM97276.1"/>
    <property type="molecule type" value="Genomic_DNA"/>
</dbReference>
<dbReference type="Pfam" id="PF00136">
    <property type="entry name" value="DNA_pol_B"/>
    <property type="match status" value="1"/>
</dbReference>
<dbReference type="GO" id="GO:0051536">
    <property type="term" value="F:iron-sulfur cluster binding"/>
    <property type="evidence" value="ECO:0007669"/>
    <property type="project" value="UniProtKB-KW"/>
</dbReference>
<dbReference type="Gene3D" id="1.10.287.690">
    <property type="entry name" value="Helix hairpin bin"/>
    <property type="match status" value="1"/>
</dbReference>
<dbReference type="GO" id="GO:0006260">
    <property type="term" value="P:DNA replication"/>
    <property type="evidence" value="ECO:0007669"/>
    <property type="project" value="UniProtKB-KW"/>
</dbReference>
<keyword evidence="5" id="KW-0479">Metal-binding</keyword>
<feature type="compositionally biased region" description="Low complexity" evidence="14">
    <location>
        <begin position="133"/>
        <end position="146"/>
    </location>
</feature>
<dbReference type="GO" id="GO:0016035">
    <property type="term" value="C:zeta DNA polymerase complex"/>
    <property type="evidence" value="ECO:0007669"/>
    <property type="project" value="InterPro"/>
</dbReference>
<dbReference type="InterPro" id="IPR012337">
    <property type="entry name" value="RNaseH-like_sf"/>
</dbReference>
<evidence type="ECO:0000256" key="1">
    <source>
        <dbReference type="ARBA" id="ARBA00001966"/>
    </source>
</evidence>
<dbReference type="InterPro" id="IPR036397">
    <property type="entry name" value="RNaseH_sf"/>
</dbReference>
<evidence type="ECO:0000256" key="8">
    <source>
        <dbReference type="ARBA" id="ARBA00022932"/>
    </source>
</evidence>
<comment type="cofactor">
    <cofactor evidence="1">
        <name>[4Fe-4S] cluster</name>
        <dbReference type="ChEBI" id="CHEBI:49883"/>
    </cofactor>
</comment>
<dbReference type="Pfam" id="PF03104">
    <property type="entry name" value="DNA_pol_B_exo1"/>
    <property type="match status" value="1"/>
</dbReference>
<evidence type="ECO:0000256" key="14">
    <source>
        <dbReference type="SAM" id="MobiDB-lite"/>
    </source>
</evidence>
<dbReference type="Gene3D" id="3.30.420.10">
    <property type="entry name" value="Ribonuclease H-like superfamily/Ribonuclease H"/>
    <property type="match status" value="1"/>
</dbReference>
<dbReference type="InterPro" id="IPR006133">
    <property type="entry name" value="DNA-dir_DNA_pol_B_exonuc"/>
</dbReference>
<evidence type="ECO:0000259" key="15">
    <source>
        <dbReference type="Pfam" id="PF00136"/>
    </source>
</evidence>
<sequence length="1285" mass="142748">MENVDAAETNEIDAAGKQQISDSVGPSIAKATDADALRLLKWLASSQAAEDINSDDELAHETILSPLLPSKDIDKVLERANVDYESESQKECQDILDSIDIPNFEESSGRDLNLAEDKHSSSVLSNRIIPQVDGSSDDPQSTPSSDKLLKSDNSEANPHMKVQPWPELDSNLTCTHRRKRPRWGSLPISCQKVSDVSHPDRFCSDDEKNEGLGTSRFMNDAERLRPVKVDEKKDDSKLWSDVGDKNALLSPIRKPLDRNEGSKFHEKNINSTVEKCKAIHVKPTSFRFPTFGKLPLSSSKDSIEAGNLPKGDTPEHLVKAGCGDSYCGENLHSCVDHELSVHDSSCERECAHVSETEIIGEDFGWRVLQTGAAAAGTMPSNSALSDIVSGSDCITESGCQTAITMCKLPDIPAEDLKGIESETTLVQLKNSPYHGRNPGLANPYNTSENVNNEAETVKLIGMTFSKKPPTIDWTYLPESEAPVLLRNGGSNIGTSIQGRFEDNCLPFFKRNCLEELQDASPRKCEHINNHEPLMGVPILYQNDGSYLFMLTPALPPPSRESVDKWLSFDCSDISRQKADAKSPSLPLSQGCSDDMMDSRDSQADDSNPPLPESTSLSDGSPSVPEPNQKNCRMEFMTVNKTTEKLSTGCSQDTSQISGPDKKMRLTPLSQIGFRDPASIGQGQQLTLLSIEIQAESRGDLRPYPRFDAINVIVLVFQEDDESILGSYVLLCCDAAQVDKDLDAVSESNVYVFTEELQLLNHLMKVIRASDPDVLMGWDVQSGSLGFLAERAAHLGIASQKEMVKEIFSESVTAEAVHLENMIIEDEWGRTHASGIHVGGRIVLNIWRLMRHEVKLSMYSAEAVAETVLRLKIPYIPWKVLTKWFSSGPGRARYRSIDYTLQRAKLNLQIMNQLDMINRTSELARVFGIDFFSVLSRGSQYRVESMFLRLAHTQNYLAISPGNQQVANQPAMECLPLVMEPESNFYADPVIVLDFQSLYPSMVIAYNLCFCTCLGKITPPKANTLGVSSYSPDINILQNLKHELLATPNGVVYVPSKVRKGILPRLLEEILSTRIMVKQAMKKLVPSERVLQRILNARQLALKLIANVTYGYTAAGFSGRMPCAELADSIVQCGRRTLETAISFVNSSDKWKARVIYGDTDSMFVLLKGRSLEEAFTIGREIASAITEMNPSPVTLKMEKVYYPCFLLTKKRYVGYSYENPDQGKPIFDAKGIETVRRDTCGAVSKTMEQSLRIYFESQDINKFAWVLIAQMLLHFPLLQLWPLNQ</sequence>
<dbReference type="GO" id="GO:0003887">
    <property type="term" value="F:DNA-directed DNA polymerase activity"/>
    <property type="evidence" value="ECO:0007669"/>
    <property type="project" value="UniProtKB-KW"/>
</dbReference>
<dbReference type="GO" id="GO:0000166">
    <property type="term" value="F:nucleotide binding"/>
    <property type="evidence" value="ECO:0007669"/>
    <property type="project" value="InterPro"/>
</dbReference>
<dbReference type="InterPro" id="IPR017964">
    <property type="entry name" value="DNA-dir_DNA_pol_B_CS"/>
</dbReference>
<gene>
    <name evidence="17" type="ORF">CDL12_30255</name>
</gene>
<dbReference type="GO" id="GO:0005634">
    <property type="term" value="C:nucleus"/>
    <property type="evidence" value="ECO:0007669"/>
    <property type="project" value="TreeGrafter"/>
</dbReference>
<protein>
    <recommendedName>
        <fullName evidence="13">DNA polymerase</fullName>
        <ecNumber evidence="13">2.7.7.7</ecNumber>
    </recommendedName>
</protein>
<dbReference type="PANTHER" id="PTHR45812:SF1">
    <property type="entry name" value="DNA POLYMERASE ZETA CATALYTIC SUBUNIT"/>
    <property type="match status" value="1"/>
</dbReference>
<dbReference type="InterPro" id="IPR006172">
    <property type="entry name" value="DNA-dir_DNA_pol_B"/>
</dbReference>
<organism evidence="17 18">
    <name type="scientific">Handroanthus impetiginosus</name>
    <dbReference type="NCBI Taxonomy" id="429701"/>
    <lineage>
        <taxon>Eukaryota</taxon>
        <taxon>Viridiplantae</taxon>
        <taxon>Streptophyta</taxon>
        <taxon>Embryophyta</taxon>
        <taxon>Tracheophyta</taxon>
        <taxon>Spermatophyta</taxon>
        <taxon>Magnoliopsida</taxon>
        <taxon>eudicotyledons</taxon>
        <taxon>Gunneridae</taxon>
        <taxon>Pentapetalae</taxon>
        <taxon>asterids</taxon>
        <taxon>lamiids</taxon>
        <taxon>Lamiales</taxon>
        <taxon>Bignoniaceae</taxon>
        <taxon>Crescentiina</taxon>
        <taxon>Tabebuia alliance</taxon>
        <taxon>Handroanthus</taxon>
    </lineage>
</organism>
<feature type="compositionally biased region" description="Polar residues" evidence="14">
    <location>
        <begin position="643"/>
        <end position="657"/>
    </location>
</feature>
<dbReference type="STRING" id="429701.A0A2G9FW29"/>
<evidence type="ECO:0000256" key="9">
    <source>
        <dbReference type="ARBA" id="ARBA00023004"/>
    </source>
</evidence>
<evidence type="ECO:0000256" key="11">
    <source>
        <dbReference type="ARBA" id="ARBA00023204"/>
    </source>
</evidence>
<evidence type="ECO:0000313" key="18">
    <source>
        <dbReference type="Proteomes" id="UP000231279"/>
    </source>
</evidence>
<keyword evidence="13" id="KW-0235">DNA replication</keyword>
<evidence type="ECO:0000259" key="16">
    <source>
        <dbReference type="Pfam" id="PF03104"/>
    </source>
</evidence>
<feature type="domain" description="DNA-directed DNA polymerase family B multifunctional" evidence="15">
    <location>
        <begin position="930"/>
        <end position="1257"/>
    </location>
</feature>
<dbReference type="GO" id="GO:0003677">
    <property type="term" value="F:DNA binding"/>
    <property type="evidence" value="ECO:0007669"/>
    <property type="project" value="UniProtKB-KW"/>
</dbReference>
<dbReference type="InterPro" id="IPR043502">
    <property type="entry name" value="DNA/RNA_pol_sf"/>
</dbReference>
<feature type="region of interest" description="Disordered" evidence="14">
    <location>
        <begin position="113"/>
        <end position="165"/>
    </location>
</feature>